<accession>A0ABX2E9L6</accession>
<dbReference type="EMBL" id="JABRWQ010000006">
    <property type="protein sequence ID" value="NRD24454.1"/>
    <property type="molecule type" value="Genomic_DNA"/>
</dbReference>
<evidence type="ECO:0000313" key="2">
    <source>
        <dbReference type="Proteomes" id="UP000805085"/>
    </source>
</evidence>
<dbReference type="RefSeq" id="WP_173302104.1">
    <property type="nucleotide sequence ID" value="NZ_JABRWQ010000006.1"/>
</dbReference>
<reference evidence="1 2" key="1">
    <citation type="journal article" date="2015" name="Int. J. Syst. Evol. Microbiol.">
        <title>Winogradskyella litoriviva sp. nov., isolated from coastal seawater.</title>
        <authorList>
            <person name="Nedashkovskaya O.I."/>
            <person name="Kukhlevskiy A.D."/>
            <person name="Zhukova N.V."/>
            <person name="Kim S.J."/>
            <person name="Rhee S.K."/>
            <person name="Mikhailov V.V."/>
        </authorList>
    </citation>
    <scope>NUCLEOTIDE SEQUENCE [LARGE SCALE GENOMIC DNA]</scope>
    <source>
        <strain evidence="1 2">KMM6491</strain>
    </source>
</reference>
<dbReference type="InterPro" id="IPR023214">
    <property type="entry name" value="HAD_sf"/>
</dbReference>
<proteinExistence type="predicted"/>
<dbReference type="InterPro" id="IPR036412">
    <property type="entry name" value="HAD-like_sf"/>
</dbReference>
<dbReference type="GO" id="GO:0016787">
    <property type="term" value="F:hydrolase activity"/>
    <property type="evidence" value="ECO:0007669"/>
    <property type="project" value="UniProtKB-KW"/>
</dbReference>
<dbReference type="Proteomes" id="UP000805085">
    <property type="component" value="Unassembled WGS sequence"/>
</dbReference>
<evidence type="ECO:0000313" key="1">
    <source>
        <dbReference type="EMBL" id="NRD24454.1"/>
    </source>
</evidence>
<dbReference type="SUPFAM" id="SSF56784">
    <property type="entry name" value="HAD-like"/>
    <property type="match status" value="1"/>
</dbReference>
<sequence length="161" mass="18767">MNISFDLDRTLIPNEKEFNTEKRSLIAKYFGIEKLRKGSRNLIKDLQNQGYTIHIYTTSFRSKFRIRTTLQYYGIKVNLIVNQTENQKVLRSKNINASKYPPAFNFDIHIDDLIGVGLEGKKHNFKTIIISPNDTNWSETIKKSIKQLSSTNIIRQKENAQ</sequence>
<gene>
    <name evidence="1" type="ORF">HNV10_14440</name>
</gene>
<keyword evidence="1" id="KW-0378">Hydrolase</keyword>
<comment type="caution">
    <text evidence="1">The sequence shown here is derived from an EMBL/GenBank/DDBJ whole genome shotgun (WGS) entry which is preliminary data.</text>
</comment>
<organism evidence="1 2">
    <name type="scientific">Winogradskyella litoriviva</name>
    <dbReference type="NCBI Taxonomy" id="1220182"/>
    <lineage>
        <taxon>Bacteria</taxon>
        <taxon>Pseudomonadati</taxon>
        <taxon>Bacteroidota</taxon>
        <taxon>Flavobacteriia</taxon>
        <taxon>Flavobacteriales</taxon>
        <taxon>Flavobacteriaceae</taxon>
        <taxon>Winogradskyella</taxon>
    </lineage>
</organism>
<keyword evidence="2" id="KW-1185">Reference proteome</keyword>
<name>A0ABX2E9L6_9FLAO</name>
<protein>
    <submittedName>
        <fullName evidence="1">HAD family hydrolase</fullName>
    </submittedName>
</protein>
<dbReference type="Gene3D" id="3.40.50.1000">
    <property type="entry name" value="HAD superfamily/HAD-like"/>
    <property type="match status" value="1"/>
</dbReference>